<dbReference type="GO" id="GO:0071949">
    <property type="term" value="F:FAD binding"/>
    <property type="evidence" value="ECO:0007669"/>
    <property type="project" value="InterPro"/>
</dbReference>
<dbReference type="InterPro" id="IPR016167">
    <property type="entry name" value="FAD-bd_PCMH_sub1"/>
</dbReference>
<protein>
    <recommendedName>
        <fullName evidence="8">FAD-binding PCMH-type domain-containing protein</fullName>
    </recommendedName>
</protein>
<evidence type="ECO:0000256" key="4">
    <source>
        <dbReference type="ARBA" id="ARBA00022729"/>
    </source>
</evidence>
<sequence>MWDDGVTAWVDGDGGGGGDGWGDGRWLWRMMGVVVEVVLGAVMEVRLGLAVVMGDDAAMMEGCGLGRRLWLVVMEVHDGGALWRCWCGGVDVVSVEVRSVVLVRGCGVVGGDGRGGDVGDGGDVTVRRDGDGVPMVEVQSVVAMGDDGDGVAVVVGCGCAMVMVEMVVRGCGHVSLAATDSVYDTFLQCLSKNTNPADQISSILYTPNNPSFTTVLQSYIRNRRYNTSTTPKPLIIVTPRHESHVQAAVICAKNIDVQLKIRSGGHDYDGISYVSDVPFIILDMFNLKTITVDIQSETAWVQAGATLGELYYRIWEKSRVHGFPAGVCPTVGVGGHLSGGGYGTMLRKYGLSVDNVLDAQIVDVKGQILDRKAMGEDLFWAIRGGGGASFGVILSYKIKLVPVPKVVTVFRIEKTLEENATDIVYQWQNVASKIDNDLFIRLLLQPVTSRTKKGEKTIRASFISHFLGDADRLVSVMNSAFPELGLKKSDCMEMSWIESMLYWANFDNGTSVEVFLDRTPNSVNFLKRKSDYVQNVISKNGLESIWKKMIELGKTGFVFNPYGGKMSEIPEVETPFPHRAGNLFKIQYSVNWNEEGIEADKNYMSQIRSLYSFMTPYVSKLPRGAFLNYRDLDIGVTDNGKNSYSEGRIYGLKYFKGNYDRLVKVKTLVDPTNFFRNEQSIPPFPSKR</sequence>
<organism evidence="9 10">
    <name type="scientific">Nyssa sinensis</name>
    <dbReference type="NCBI Taxonomy" id="561372"/>
    <lineage>
        <taxon>Eukaryota</taxon>
        <taxon>Viridiplantae</taxon>
        <taxon>Streptophyta</taxon>
        <taxon>Embryophyta</taxon>
        <taxon>Tracheophyta</taxon>
        <taxon>Spermatophyta</taxon>
        <taxon>Magnoliopsida</taxon>
        <taxon>eudicotyledons</taxon>
        <taxon>Gunneridae</taxon>
        <taxon>Pentapetalae</taxon>
        <taxon>asterids</taxon>
        <taxon>Cornales</taxon>
        <taxon>Nyssaceae</taxon>
        <taxon>Nyssa</taxon>
    </lineage>
</organism>
<dbReference type="InterPro" id="IPR006094">
    <property type="entry name" value="Oxid_FAD_bind_N"/>
</dbReference>
<dbReference type="InterPro" id="IPR012951">
    <property type="entry name" value="BBE"/>
</dbReference>
<accession>A0A5J4ZAP9</accession>
<dbReference type="Gene3D" id="3.30.43.10">
    <property type="entry name" value="Uridine Diphospho-n-acetylenolpyruvylglucosamine Reductase, domain 2"/>
    <property type="match status" value="1"/>
</dbReference>
<dbReference type="Pfam" id="PF01565">
    <property type="entry name" value="FAD_binding_4"/>
    <property type="match status" value="1"/>
</dbReference>
<evidence type="ECO:0000256" key="7">
    <source>
        <dbReference type="ARBA" id="ARBA00023180"/>
    </source>
</evidence>
<dbReference type="GO" id="GO:0016491">
    <property type="term" value="F:oxidoreductase activity"/>
    <property type="evidence" value="ECO:0007669"/>
    <property type="project" value="InterPro"/>
</dbReference>
<feature type="domain" description="FAD-binding PCMH-type" evidence="8">
    <location>
        <begin position="229"/>
        <end position="403"/>
    </location>
</feature>
<dbReference type="Proteomes" id="UP000325577">
    <property type="component" value="Linkage Group LG9"/>
</dbReference>
<evidence type="ECO:0000256" key="6">
    <source>
        <dbReference type="ARBA" id="ARBA00023157"/>
    </source>
</evidence>
<dbReference type="PROSITE" id="PS51387">
    <property type="entry name" value="FAD_PCMH"/>
    <property type="match status" value="1"/>
</dbReference>
<dbReference type="Pfam" id="PF08031">
    <property type="entry name" value="BBE"/>
    <property type="match status" value="1"/>
</dbReference>
<keyword evidence="7" id="KW-0325">Glycoprotein</keyword>
<dbReference type="AlphaFoldDB" id="A0A5J4ZAP9"/>
<evidence type="ECO:0000256" key="2">
    <source>
        <dbReference type="ARBA" id="ARBA00005466"/>
    </source>
</evidence>
<evidence type="ECO:0000259" key="8">
    <source>
        <dbReference type="PROSITE" id="PS51387"/>
    </source>
</evidence>
<evidence type="ECO:0000313" key="9">
    <source>
        <dbReference type="EMBL" id="KAA8514802.1"/>
    </source>
</evidence>
<evidence type="ECO:0000256" key="1">
    <source>
        <dbReference type="ARBA" id="ARBA00001974"/>
    </source>
</evidence>
<keyword evidence="10" id="KW-1185">Reference proteome</keyword>
<evidence type="ECO:0000313" key="10">
    <source>
        <dbReference type="Proteomes" id="UP000325577"/>
    </source>
</evidence>
<dbReference type="InterPro" id="IPR016166">
    <property type="entry name" value="FAD-bd_PCMH"/>
</dbReference>
<evidence type="ECO:0000256" key="5">
    <source>
        <dbReference type="ARBA" id="ARBA00022827"/>
    </source>
</evidence>
<dbReference type="FunFam" id="3.30.43.10:FF:000004">
    <property type="entry name" value="Berberine bridge enzyme-like 15"/>
    <property type="match status" value="1"/>
</dbReference>
<keyword evidence="5" id="KW-0274">FAD</keyword>
<gene>
    <name evidence="9" type="ORF">F0562_017981</name>
</gene>
<dbReference type="OrthoDB" id="407275at2759"/>
<evidence type="ECO:0000256" key="3">
    <source>
        <dbReference type="ARBA" id="ARBA00022630"/>
    </source>
</evidence>
<dbReference type="Gene3D" id="3.40.462.20">
    <property type="match status" value="1"/>
</dbReference>
<name>A0A5J4ZAP9_9ASTE</name>
<dbReference type="PANTHER" id="PTHR32448">
    <property type="entry name" value="OS08G0158400 PROTEIN"/>
    <property type="match status" value="1"/>
</dbReference>
<reference evidence="9 10" key="1">
    <citation type="submission" date="2019-09" db="EMBL/GenBank/DDBJ databases">
        <title>A chromosome-level genome assembly of the Chinese tupelo Nyssa sinensis.</title>
        <authorList>
            <person name="Yang X."/>
            <person name="Kang M."/>
            <person name="Yang Y."/>
            <person name="Xiong H."/>
            <person name="Wang M."/>
            <person name="Zhang Z."/>
            <person name="Wang Z."/>
            <person name="Wu H."/>
            <person name="Ma T."/>
            <person name="Liu J."/>
            <person name="Xi Z."/>
        </authorList>
    </citation>
    <scope>NUCLEOTIDE SEQUENCE [LARGE SCALE GENOMIC DNA]</scope>
    <source>
        <strain evidence="9">J267</strain>
        <tissue evidence="9">Leaf</tissue>
    </source>
</reference>
<dbReference type="InterPro" id="IPR016169">
    <property type="entry name" value="FAD-bd_PCMH_sub2"/>
</dbReference>
<dbReference type="InterPro" id="IPR036318">
    <property type="entry name" value="FAD-bd_PCMH-like_sf"/>
</dbReference>
<keyword evidence="3" id="KW-0285">Flavoprotein</keyword>
<proteinExistence type="inferred from homology"/>
<dbReference type="EMBL" id="CM018052">
    <property type="protein sequence ID" value="KAA8514802.1"/>
    <property type="molecule type" value="Genomic_DNA"/>
</dbReference>
<dbReference type="SUPFAM" id="SSF56176">
    <property type="entry name" value="FAD-binding/transporter-associated domain-like"/>
    <property type="match status" value="1"/>
</dbReference>
<keyword evidence="6" id="KW-1015">Disulfide bond</keyword>
<dbReference type="Gene3D" id="3.30.465.10">
    <property type="match status" value="1"/>
</dbReference>
<comment type="cofactor">
    <cofactor evidence="1">
        <name>FAD</name>
        <dbReference type="ChEBI" id="CHEBI:57692"/>
    </cofactor>
</comment>
<keyword evidence="4" id="KW-0732">Signal</keyword>
<comment type="similarity">
    <text evidence="2">Belongs to the oxygen-dependent FAD-linked oxidoreductase family.</text>
</comment>